<dbReference type="PANTHER" id="PTHR47515">
    <property type="entry name" value="LOW CALCIUM RESPONSE LOCUS PROTEIN T"/>
    <property type="match status" value="1"/>
</dbReference>
<accession>A0A2S7J2V4</accession>
<dbReference type="GO" id="GO:0003677">
    <property type="term" value="F:DNA binding"/>
    <property type="evidence" value="ECO:0007669"/>
    <property type="project" value="InterPro"/>
</dbReference>
<dbReference type="GO" id="GO:0006313">
    <property type="term" value="P:DNA transposition"/>
    <property type="evidence" value="ECO:0007669"/>
    <property type="project" value="InterPro"/>
</dbReference>
<protein>
    <submittedName>
        <fullName evidence="2">IS3 family transposase</fullName>
    </submittedName>
</protein>
<dbReference type="RefSeq" id="WP_104754781.1">
    <property type="nucleotide sequence ID" value="NZ_PTRC01000010.1"/>
</dbReference>
<dbReference type="InterPro" id="IPR012337">
    <property type="entry name" value="RNaseH-like_sf"/>
</dbReference>
<feature type="domain" description="Integrase catalytic" evidence="1">
    <location>
        <begin position="201"/>
        <end position="362"/>
    </location>
</feature>
<evidence type="ECO:0000313" key="3">
    <source>
        <dbReference type="Proteomes" id="UP000238493"/>
    </source>
</evidence>
<dbReference type="OrthoDB" id="9809060at2"/>
<dbReference type="Proteomes" id="UP000238493">
    <property type="component" value="Unassembled WGS sequence"/>
</dbReference>
<reference evidence="2 3" key="1">
    <citation type="submission" date="2018-02" db="EMBL/GenBank/DDBJ databases">
        <title>Draft genome sequence of Ochrobactrum oryzae found in Brazil.</title>
        <authorList>
            <person name="Cerdeira L."/>
            <person name="Andrade F."/>
            <person name="Zacariotto T."/>
            <person name="Barbosa B."/>
            <person name="Santos S."/>
            <person name="Cassetari V."/>
            <person name="Lincopan N."/>
        </authorList>
    </citation>
    <scope>NUCLEOTIDE SEQUENCE [LARGE SCALE GENOMIC DNA]</scope>
    <source>
        <strain evidence="2 3">OA447</strain>
    </source>
</reference>
<dbReference type="EMBL" id="PTRC01000010">
    <property type="protein sequence ID" value="PQA74582.1"/>
    <property type="molecule type" value="Genomic_DNA"/>
</dbReference>
<name>A0A2S7J2V4_9HYPH</name>
<organism evidence="2 3">
    <name type="scientific">Brucella oryzae</name>
    <dbReference type="NCBI Taxonomy" id="335286"/>
    <lineage>
        <taxon>Bacteria</taxon>
        <taxon>Pseudomonadati</taxon>
        <taxon>Pseudomonadota</taxon>
        <taxon>Alphaproteobacteria</taxon>
        <taxon>Hyphomicrobiales</taxon>
        <taxon>Brucellaceae</taxon>
        <taxon>Brucella/Ochrobactrum group</taxon>
        <taxon>Brucella</taxon>
    </lineage>
</organism>
<dbReference type="InterPro" id="IPR001584">
    <property type="entry name" value="Integrase_cat-core"/>
</dbReference>
<comment type="caution">
    <text evidence="2">The sequence shown here is derived from an EMBL/GenBank/DDBJ whole genome shotgun (WGS) entry which is preliminary data.</text>
</comment>
<dbReference type="InterPro" id="IPR009057">
    <property type="entry name" value="Homeodomain-like_sf"/>
</dbReference>
<dbReference type="PROSITE" id="PS50994">
    <property type="entry name" value="INTEGRASE"/>
    <property type="match status" value="1"/>
</dbReference>
<dbReference type="Pfam" id="PF13683">
    <property type="entry name" value="rve_3"/>
    <property type="match status" value="1"/>
</dbReference>
<evidence type="ECO:0000259" key="1">
    <source>
        <dbReference type="PROSITE" id="PS50994"/>
    </source>
</evidence>
<gene>
    <name evidence="2" type="ORF">C3731_05910</name>
</gene>
<dbReference type="InterPro" id="IPR036397">
    <property type="entry name" value="RNaseH_sf"/>
</dbReference>
<evidence type="ECO:0000313" key="2">
    <source>
        <dbReference type="EMBL" id="PQA74582.1"/>
    </source>
</evidence>
<dbReference type="AlphaFoldDB" id="A0A2S7J2V4"/>
<dbReference type="Gene3D" id="3.30.420.10">
    <property type="entry name" value="Ribonuclease H-like superfamily/Ribonuclease H"/>
    <property type="match status" value="1"/>
</dbReference>
<dbReference type="PANTHER" id="PTHR47515:SF2">
    <property type="entry name" value="INTEGRASE CORE DOMAIN PROTEIN"/>
    <property type="match status" value="1"/>
</dbReference>
<dbReference type="SUPFAM" id="SSF46689">
    <property type="entry name" value="Homeodomain-like"/>
    <property type="match status" value="1"/>
</dbReference>
<keyword evidence="3" id="KW-1185">Reference proteome</keyword>
<dbReference type="InterPro" id="IPR048020">
    <property type="entry name" value="Transpos_IS3"/>
</dbReference>
<proteinExistence type="predicted"/>
<sequence>MKTSRFSEPQILAILRQAVGGIPVPELCREHGMSNASFYKWRAKYGGMDASMISQMKALEGKNRGLKKLYAEMSMQTELLKEALGKKMTRSSQRREMARKAVALRRVSIALACCTFGVSEACYRYSAKLNEENEQIADLLIGLTRAKKSWGFGLCFLYLRNVRGHRWNHKRIYRIYRELELNLRIKPRKRLKRDKPDVLSVPEAPNMVWSMDFMTDRLEDGRQFRLLNVLDDFNREGLGIEVDFSLPAERVIRSLNQIIEWRGKPFAIRVDNGPEYVSGKLMGWAETQGIALCQIQPGKPQQNAYVERYNRTVRHEWLDQHTIESIEEAQEFATQWLWIYNNERPNMGIGGITPAQKLKMAA</sequence>
<dbReference type="NCBIfam" id="NF033516">
    <property type="entry name" value="transpos_IS3"/>
    <property type="match status" value="1"/>
</dbReference>
<dbReference type="Pfam" id="PF01527">
    <property type="entry name" value="HTH_Tnp_1"/>
    <property type="match status" value="1"/>
</dbReference>
<dbReference type="SUPFAM" id="SSF53098">
    <property type="entry name" value="Ribonuclease H-like"/>
    <property type="match status" value="1"/>
</dbReference>
<dbReference type="GO" id="GO:0015074">
    <property type="term" value="P:DNA integration"/>
    <property type="evidence" value="ECO:0007669"/>
    <property type="project" value="InterPro"/>
</dbReference>
<dbReference type="GO" id="GO:0004803">
    <property type="term" value="F:transposase activity"/>
    <property type="evidence" value="ECO:0007669"/>
    <property type="project" value="InterPro"/>
</dbReference>
<dbReference type="InterPro" id="IPR002514">
    <property type="entry name" value="Transposase_8"/>
</dbReference>